<feature type="non-terminal residue" evidence="1">
    <location>
        <position position="1"/>
    </location>
</feature>
<keyword evidence="2" id="KW-1185">Reference proteome</keyword>
<reference evidence="1 2" key="1">
    <citation type="submission" date="2023-05" db="EMBL/GenBank/DDBJ databases">
        <title>B98-5 Cell Line De Novo Hybrid Assembly: An Optical Mapping Approach.</title>
        <authorList>
            <person name="Kananen K."/>
            <person name="Auerbach J.A."/>
            <person name="Kautto E."/>
            <person name="Blachly J.S."/>
        </authorList>
    </citation>
    <scope>NUCLEOTIDE SEQUENCE [LARGE SCALE GENOMIC DNA]</scope>
    <source>
        <strain evidence="1">B95-8</strain>
        <tissue evidence="1">Cell line</tissue>
    </source>
</reference>
<feature type="non-terminal residue" evidence="1">
    <location>
        <position position="86"/>
    </location>
</feature>
<proteinExistence type="predicted"/>
<evidence type="ECO:0000313" key="1">
    <source>
        <dbReference type="EMBL" id="KAK2081182.1"/>
    </source>
</evidence>
<dbReference type="EMBL" id="JASSZA010000408">
    <property type="protein sequence ID" value="KAK2081182.1"/>
    <property type="molecule type" value="Genomic_DNA"/>
</dbReference>
<dbReference type="Proteomes" id="UP001266305">
    <property type="component" value="Unassembled WGS sequence"/>
</dbReference>
<gene>
    <name evidence="1" type="ORF">P7K49_039576</name>
</gene>
<protein>
    <submittedName>
        <fullName evidence="1">Uncharacterized protein</fullName>
    </submittedName>
</protein>
<organism evidence="1 2">
    <name type="scientific">Saguinus oedipus</name>
    <name type="common">Cotton-top tamarin</name>
    <name type="synonym">Oedipomidas oedipus</name>
    <dbReference type="NCBI Taxonomy" id="9490"/>
    <lineage>
        <taxon>Eukaryota</taxon>
        <taxon>Metazoa</taxon>
        <taxon>Chordata</taxon>
        <taxon>Craniata</taxon>
        <taxon>Vertebrata</taxon>
        <taxon>Euteleostomi</taxon>
        <taxon>Mammalia</taxon>
        <taxon>Eutheria</taxon>
        <taxon>Euarchontoglires</taxon>
        <taxon>Primates</taxon>
        <taxon>Haplorrhini</taxon>
        <taxon>Platyrrhini</taxon>
        <taxon>Cebidae</taxon>
        <taxon>Callitrichinae</taxon>
        <taxon>Saguinus</taxon>
    </lineage>
</organism>
<accession>A0ABQ9T8W5</accession>
<sequence length="86" mass="9182">TNCAGQNSSNKIDGALLPGNLRSGFLLESATSGSAFLELQTPVSRGTSPVYCARRAATPRQWQNRCAGHKSHAGDPRAPPLEIFWS</sequence>
<evidence type="ECO:0000313" key="2">
    <source>
        <dbReference type="Proteomes" id="UP001266305"/>
    </source>
</evidence>
<name>A0ABQ9T8W5_SAGOE</name>
<comment type="caution">
    <text evidence="1">The sequence shown here is derived from an EMBL/GenBank/DDBJ whole genome shotgun (WGS) entry which is preliminary data.</text>
</comment>